<accession>A0A0E9TE81</accession>
<protein>
    <submittedName>
        <fullName evidence="1">Uncharacterized protein</fullName>
    </submittedName>
</protein>
<name>A0A0E9TE81_ANGAN</name>
<sequence>MPCAYCRVSEPPLPWSHITVDAMAYVLLFASASWPLHSAFVRQLQPLCEDVRVV</sequence>
<dbReference type="AlphaFoldDB" id="A0A0E9TE81"/>
<organism evidence="1">
    <name type="scientific">Anguilla anguilla</name>
    <name type="common">European freshwater eel</name>
    <name type="synonym">Muraena anguilla</name>
    <dbReference type="NCBI Taxonomy" id="7936"/>
    <lineage>
        <taxon>Eukaryota</taxon>
        <taxon>Metazoa</taxon>
        <taxon>Chordata</taxon>
        <taxon>Craniata</taxon>
        <taxon>Vertebrata</taxon>
        <taxon>Euteleostomi</taxon>
        <taxon>Actinopterygii</taxon>
        <taxon>Neopterygii</taxon>
        <taxon>Teleostei</taxon>
        <taxon>Anguilliformes</taxon>
        <taxon>Anguillidae</taxon>
        <taxon>Anguilla</taxon>
    </lineage>
</organism>
<reference evidence="1" key="2">
    <citation type="journal article" date="2015" name="Fish Shellfish Immunol.">
        <title>Early steps in the European eel (Anguilla anguilla)-Vibrio vulnificus interaction in the gills: Role of the RtxA13 toxin.</title>
        <authorList>
            <person name="Callol A."/>
            <person name="Pajuelo D."/>
            <person name="Ebbesson L."/>
            <person name="Teles M."/>
            <person name="MacKenzie S."/>
            <person name="Amaro C."/>
        </authorList>
    </citation>
    <scope>NUCLEOTIDE SEQUENCE</scope>
</reference>
<dbReference type="EMBL" id="GBXM01056686">
    <property type="protein sequence ID" value="JAH51891.1"/>
    <property type="molecule type" value="Transcribed_RNA"/>
</dbReference>
<evidence type="ECO:0000313" key="1">
    <source>
        <dbReference type="EMBL" id="JAH51891.1"/>
    </source>
</evidence>
<proteinExistence type="predicted"/>
<reference evidence="1" key="1">
    <citation type="submission" date="2014-11" db="EMBL/GenBank/DDBJ databases">
        <authorList>
            <person name="Amaro Gonzalez C."/>
        </authorList>
    </citation>
    <scope>NUCLEOTIDE SEQUENCE</scope>
</reference>